<dbReference type="PANTHER" id="PTHR12460">
    <property type="entry name" value="CYCLIN-DEPENDENT KINASE INHIBITOR-RELATED PROTEIN"/>
    <property type="match status" value="1"/>
</dbReference>
<dbReference type="EMBL" id="HBUF01400753">
    <property type="protein sequence ID" value="CAG6736805.1"/>
    <property type="molecule type" value="Transcribed_RNA"/>
</dbReference>
<proteinExistence type="predicted"/>
<keyword evidence="2" id="KW-0597">Phosphoprotein</keyword>
<dbReference type="SUPFAM" id="SSF48464">
    <property type="entry name" value="ENTH/VHS domain"/>
    <property type="match status" value="1"/>
</dbReference>
<feature type="region of interest" description="Disordered" evidence="6">
    <location>
        <begin position="265"/>
        <end position="308"/>
    </location>
</feature>
<dbReference type="InterPro" id="IPR008942">
    <property type="entry name" value="ENTH_VHS"/>
</dbReference>
<feature type="compositionally biased region" description="Low complexity" evidence="6">
    <location>
        <begin position="593"/>
        <end position="602"/>
    </location>
</feature>
<feature type="compositionally biased region" description="Polar residues" evidence="6">
    <location>
        <begin position="780"/>
        <end position="792"/>
    </location>
</feature>
<dbReference type="GO" id="GO:0000993">
    <property type="term" value="F:RNA polymerase II complex binding"/>
    <property type="evidence" value="ECO:0007669"/>
    <property type="project" value="TreeGrafter"/>
</dbReference>
<feature type="compositionally biased region" description="Low complexity" evidence="6">
    <location>
        <begin position="338"/>
        <end position="351"/>
    </location>
</feature>
<evidence type="ECO:0000256" key="1">
    <source>
        <dbReference type="ARBA" id="ARBA00022481"/>
    </source>
</evidence>
<evidence type="ECO:0000256" key="2">
    <source>
        <dbReference type="ARBA" id="ARBA00022553"/>
    </source>
</evidence>
<organism evidence="8">
    <name type="scientific">Cacopsylla melanoneura</name>
    <dbReference type="NCBI Taxonomy" id="428564"/>
    <lineage>
        <taxon>Eukaryota</taxon>
        <taxon>Metazoa</taxon>
        <taxon>Ecdysozoa</taxon>
        <taxon>Arthropoda</taxon>
        <taxon>Hexapoda</taxon>
        <taxon>Insecta</taxon>
        <taxon>Pterygota</taxon>
        <taxon>Neoptera</taxon>
        <taxon>Paraneoptera</taxon>
        <taxon>Hemiptera</taxon>
        <taxon>Sternorrhyncha</taxon>
        <taxon>Psylloidea</taxon>
        <taxon>Psyllidae</taxon>
        <taxon>Psyllinae</taxon>
        <taxon>Cacopsylla</taxon>
    </lineage>
</organism>
<feature type="compositionally biased region" description="Polar residues" evidence="6">
    <location>
        <begin position="814"/>
        <end position="824"/>
    </location>
</feature>
<feature type="compositionally biased region" description="Pro residues" evidence="6">
    <location>
        <begin position="647"/>
        <end position="667"/>
    </location>
</feature>
<evidence type="ECO:0000256" key="3">
    <source>
        <dbReference type="ARBA" id="ARBA00022990"/>
    </source>
</evidence>
<protein>
    <recommendedName>
        <fullName evidence="5">Regulation of nuclear pre-mRNA domain-containing protein 2</fullName>
    </recommendedName>
</protein>
<feature type="compositionally biased region" description="Pro residues" evidence="6">
    <location>
        <begin position="687"/>
        <end position="705"/>
    </location>
</feature>
<dbReference type="AlphaFoldDB" id="A0A8D8YX32"/>
<dbReference type="CDD" id="cd16981">
    <property type="entry name" value="CID_RPRD_like"/>
    <property type="match status" value="1"/>
</dbReference>
<feature type="compositionally biased region" description="Polar residues" evidence="6">
    <location>
        <begin position="429"/>
        <end position="448"/>
    </location>
</feature>
<evidence type="ECO:0000259" key="7">
    <source>
        <dbReference type="PROSITE" id="PS51391"/>
    </source>
</evidence>
<feature type="region of interest" description="Disordered" evidence="6">
    <location>
        <begin position="416"/>
        <end position="615"/>
    </location>
</feature>
<feature type="compositionally biased region" description="Acidic residues" evidence="6">
    <location>
        <begin position="793"/>
        <end position="805"/>
    </location>
</feature>
<name>A0A8D8YX32_9HEMI</name>
<evidence type="ECO:0000256" key="5">
    <source>
        <dbReference type="ARBA" id="ARBA00067342"/>
    </source>
</evidence>
<dbReference type="Gene3D" id="1.25.40.90">
    <property type="match status" value="1"/>
</dbReference>
<dbReference type="PROSITE" id="PS51391">
    <property type="entry name" value="CID"/>
    <property type="match status" value="1"/>
</dbReference>
<dbReference type="GO" id="GO:0031124">
    <property type="term" value="P:mRNA 3'-end processing"/>
    <property type="evidence" value="ECO:0007669"/>
    <property type="project" value="TreeGrafter"/>
</dbReference>
<feature type="compositionally biased region" description="Polar residues" evidence="6">
    <location>
        <begin position="352"/>
        <end position="389"/>
    </location>
</feature>
<feature type="compositionally biased region" description="Polar residues" evidence="6">
    <location>
        <begin position="321"/>
        <end position="337"/>
    </location>
</feature>
<evidence type="ECO:0000313" key="8">
    <source>
        <dbReference type="EMBL" id="CAG6736805.1"/>
    </source>
</evidence>
<feature type="compositionally biased region" description="Basic and acidic residues" evidence="6">
    <location>
        <begin position="729"/>
        <end position="746"/>
    </location>
</feature>
<feature type="compositionally biased region" description="Low complexity" evidence="6">
    <location>
        <begin position="510"/>
        <end position="524"/>
    </location>
</feature>
<keyword evidence="3" id="KW-0007">Acetylation</keyword>
<feature type="compositionally biased region" description="Pro residues" evidence="6">
    <location>
        <begin position="469"/>
        <end position="485"/>
    </location>
</feature>
<dbReference type="InterPro" id="IPR006569">
    <property type="entry name" value="CID_dom"/>
</dbReference>
<feature type="compositionally biased region" description="Polar residues" evidence="6">
    <location>
        <begin position="525"/>
        <end position="556"/>
    </location>
</feature>
<feature type="compositionally biased region" description="Pro residues" evidence="6">
    <location>
        <begin position="563"/>
        <end position="592"/>
    </location>
</feature>
<dbReference type="SMART" id="SM00582">
    <property type="entry name" value="RPR"/>
    <property type="match status" value="1"/>
</dbReference>
<keyword evidence="1" id="KW-0488">Methylation</keyword>
<comment type="subunit">
    <text evidence="4">Associates with the RNA polymerase II complex.</text>
</comment>
<accession>A0A8D8YX32</accession>
<feature type="region of interest" description="Disordered" evidence="6">
    <location>
        <begin position="321"/>
        <end position="389"/>
    </location>
</feature>
<evidence type="ECO:0000256" key="4">
    <source>
        <dbReference type="ARBA" id="ARBA00062892"/>
    </source>
</evidence>
<dbReference type="Gene3D" id="6.10.250.2560">
    <property type="match status" value="1"/>
</dbReference>
<sequence>MSEFNDQFFEKRLLNLKETQDSITGLSAWCLQHRDNHKAIVGSWLKVLKKVKIEQRLTLFYLANDVIQYSKRKSLQFVESWGTALQKATTLVRDDKVKQKILRLFKIWNERSIYDEVFLSDLCGLLTTTTKKNANAENNEFQPNVMFDKMKQLEILEDSTNDELGMISENPLNLNDIKHLGALVKERRTSGQDVESELEEGIAHLNKYMVCLKQELTERTTLLELLEQGEAFYESQKKEAKVVSNAYKNFGSRVKTMKRKLDDLVSTLPSPVPSPDINAPSPSPHDDIDLPEDDTTTTTTDYAYNPTSLNSTAQYAQYNNSSTNNMTADTSTSSDFYTPTPTSNTHNNSTSYGDSNTQNNSTSAGYGESNTSTVGYEENNTSYGQQEYTPTPFTSTGFASFIGSTTLPFDIQKSLFSSEQEPPPPPPSVNTATTSSDANLPTTESNYEGNKIEVIGSTTSKTPGGDSTVPPPSIVPPPISLPPTPHPDESGPVSLASILNMLKQPPPTPTSSQSYTPTQGQSYSPPTQASQYSGVSPTPVSQYTPSTQYVPTNSVPGYNPTPTTQPPPSYNPTPTNQPPPYNPIPTNQPPPTYNNIPTPTTPGIEPLPLAPPPLPLALFDLDEEFKPPQWLLNAQETPTTPVGGYSAPPPNVYTPPPPPAGLPPKVNPLPAKFPTWDSMLSQSDSPASPPPSMEFDLPPLPPLPSGPAEYDDANSVDVDDRSLPVISRLRKDTDHRHNMPDTDHRASQHRNLISLTGSPKIDADYRGHPSRSNSLDHADSNSNSNGQAVDNTESVDMDLSDDDLTDSAGKGSQFKGSFNINTGSGKREITESKPDSIESMLDIDTSLIVLDATAEKLLSSINMDALAALKTATPMEPQTPAELQTPAEPPAPSTPSPAPQPAATSTPRPPRPPLQRHPHGGIPRFRQRFDGGGYPPRRPYGGPRYSPFPQHRMEPRGGYRPRW</sequence>
<feature type="region of interest" description="Disordered" evidence="6">
    <location>
        <begin position="628"/>
        <end position="833"/>
    </location>
</feature>
<dbReference type="FunFam" id="1.25.40.90:FF:000020">
    <property type="entry name" value="regulation of nuclear pre-mRNA domain-containing protein 2 isoform X1"/>
    <property type="match status" value="1"/>
</dbReference>
<reference evidence="8" key="1">
    <citation type="submission" date="2021-05" db="EMBL/GenBank/DDBJ databases">
        <authorList>
            <person name="Alioto T."/>
            <person name="Alioto T."/>
            <person name="Gomez Garrido J."/>
        </authorList>
    </citation>
    <scope>NUCLEOTIDE SEQUENCE</scope>
</reference>
<feature type="domain" description="CID" evidence="7">
    <location>
        <begin position="1"/>
        <end position="130"/>
    </location>
</feature>
<dbReference type="PANTHER" id="PTHR12460:SF40">
    <property type="entry name" value="REGULATION OF NUCLEAR PRE-MRNA DOMAIN-CONTAINING PROTEIN 2"/>
    <property type="match status" value="1"/>
</dbReference>
<feature type="compositionally biased region" description="Pro residues" evidence="6">
    <location>
        <begin position="887"/>
        <end position="900"/>
    </location>
</feature>
<dbReference type="Pfam" id="PF04818">
    <property type="entry name" value="CID"/>
    <property type="match status" value="1"/>
</dbReference>
<evidence type="ECO:0000256" key="6">
    <source>
        <dbReference type="SAM" id="MobiDB-lite"/>
    </source>
</evidence>
<feature type="region of interest" description="Disordered" evidence="6">
    <location>
        <begin position="878"/>
        <end position="963"/>
    </location>
</feature>